<feature type="transmembrane region" description="Helical" evidence="5">
    <location>
        <begin position="309"/>
        <end position="334"/>
    </location>
</feature>
<organism evidence="7 8">
    <name type="scientific">Ladona fulva</name>
    <name type="common">Scarce chaser dragonfly</name>
    <name type="synonym">Libellula fulva</name>
    <dbReference type="NCBI Taxonomy" id="123851"/>
    <lineage>
        <taxon>Eukaryota</taxon>
        <taxon>Metazoa</taxon>
        <taxon>Ecdysozoa</taxon>
        <taxon>Arthropoda</taxon>
        <taxon>Hexapoda</taxon>
        <taxon>Insecta</taxon>
        <taxon>Pterygota</taxon>
        <taxon>Palaeoptera</taxon>
        <taxon>Odonata</taxon>
        <taxon>Epiprocta</taxon>
        <taxon>Anisoptera</taxon>
        <taxon>Libelluloidea</taxon>
        <taxon>Libellulidae</taxon>
        <taxon>Ladona</taxon>
    </lineage>
</organism>
<feature type="transmembrane region" description="Helical" evidence="5">
    <location>
        <begin position="473"/>
        <end position="497"/>
    </location>
</feature>
<accession>A0A8K0KSB5</accession>
<comment type="caution">
    <text evidence="7">The sequence shown here is derived from an EMBL/GenBank/DDBJ whole genome shotgun (WGS) entry which is preliminary data.</text>
</comment>
<dbReference type="GO" id="GO:0005774">
    <property type="term" value="C:vacuolar membrane"/>
    <property type="evidence" value="ECO:0007669"/>
    <property type="project" value="TreeGrafter"/>
</dbReference>
<evidence type="ECO:0000256" key="3">
    <source>
        <dbReference type="ARBA" id="ARBA00022989"/>
    </source>
</evidence>
<feature type="transmembrane region" description="Helical" evidence="5">
    <location>
        <begin position="230"/>
        <end position="247"/>
    </location>
</feature>
<feature type="transmembrane region" description="Helical" evidence="5">
    <location>
        <begin position="279"/>
        <end position="297"/>
    </location>
</feature>
<feature type="transmembrane region" description="Helical" evidence="5">
    <location>
        <begin position="424"/>
        <end position="452"/>
    </location>
</feature>
<dbReference type="EMBL" id="KZ309164">
    <property type="protein sequence ID" value="KAG8237388.1"/>
    <property type="molecule type" value="Genomic_DNA"/>
</dbReference>
<comment type="subcellular location">
    <subcellularLocation>
        <location evidence="1">Membrane</location>
        <topology evidence="1">Multi-pass membrane protein</topology>
    </subcellularLocation>
</comment>
<reference evidence="7" key="2">
    <citation type="submission" date="2017-10" db="EMBL/GenBank/DDBJ databases">
        <title>Ladona fulva Genome sequencing and assembly.</title>
        <authorList>
            <person name="Murali S."/>
            <person name="Richards S."/>
            <person name="Bandaranaike D."/>
            <person name="Bellair M."/>
            <person name="Blankenburg K."/>
            <person name="Chao H."/>
            <person name="Dinh H."/>
            <person name="Doddapaneni H."/>
            <person name="Dugan-Rocha S."/>
            <person name="Elkadiri S."/>
            <person name="Gnanaolivu R."/>
            <person name="Hernandez B."/>
            <person name="Skinner E."/>
            <person name="Javaid M."/>
            <person name="Lee S."/>
            <person name="Li M."/>
            <person name="Ming W."/>
            <person name="Munidasa M."/>
            <person name="Muniz J."/>
            <person name="Nguyen L."/>
            <person name="Hughes D."/>
            <person name="Osuji N."/>
            <person name="Pu L.-L."/>
            <person name="Puazo M."/>
            <person name="Qu C."/>
            <person name="Quiroz J."/>
            <person name="Raj R."/>
            <person name="Weissenberger G."/>
            <person name="Xin Y."/>
            <person name="Zou X."/>
            <person name="Han Y."/>
            <person name="Worley K."/>
            <person name="Muzny D."/>
            <person name="Gibbs R."/>
        </authorList>
    </citation>
    <scope>NUCLEOTIDE SEQUENCE</scope>
    <source>
        <strain evidence="7">Sampled in the wild</strain>
    </source>
</reference>
<reference evidence="7" key="1">
    <citation type="submission" date="2013-04" db="EMBL/GenBank/DDBJ databases">
        <authorList>
            <person name="Qu J."/>
            <person name="Murali S.C."/>
            <person name="Bandaranaike D."/>
            <person name="Bellair M."/>
            <person name="Blankenburg K."/>
            <person name="Chao H."/>
            <person name="Dinh H."/>
            <person name="Doddapaneni H."/>
            <person name="Downs B."/>
            <person name="Dugan-Rocha S."/>
            <person name="Elkadiri S."/>
            <person name="Gnanaolivu R.D."/>
            <person name="Hernandez B."/>
            <person name="Javaid M."/>
            <person name="Jayaseelan J.C."/>
            <person name="Lee S."/>
            <person name="Li M."/>
            <person name="Ming W."/>
            <person name="Munidasa M."/>
            <person name="Muniz J."/>
            <person name="Nguyen L."/>
            <person name="Ongeri F."/>
            <person name="Osuji N."/>
            <person name="Pu L.-L."/>
            <person name="Puazo M."/>
            <person name="Qu C."/>
            <person name="Quiroz J."/>
            <person name="Raj R."/>
            <person name="Weissenberger G."/>
            <person name="Xin Y."/>
            <person name="Zou X."/>
            <person name="Han Y."/>
            <person name="Richards S."/>
            <person name="Worley K."/>
            <person name="Muzny D."/>
            <person name="Gibbs R."/>
        </authorList>
    </citation>
    <scope>NUCLEOTIDE SEQUENCE</scope>
    <source>
        <strain evidence="7">Sampled in the wild</strain>
    </source>
</reference>
<evidence type="ECO:0000256" key="2">
    <source>
        <dbReference type="ARBA" id="ARBA00022692"/>
    </source>
</evidence>
<dbReference type="PANTHER" id="PTHR22950:SF680">
    <property type="entry name" value="PROTON-COUPLED AMINO ACID TRANSPORTER 4-LIKE PROTEIN"/>
    <property type="match status" value="1"/>
</dbReference>
<feature type="transmembrane region" description="Helical" evidence="5">
    <location>
        <begin position="202"/>
        <end position="218"/>
    </location>
</feature>
<protein>
    <recommendedName>
        <fullName evidence="6">Amino acid transporter transmembrane domain-containing protein</fullName>
    </recommendedName>
</protein>
<feature type="transmembrane region" description="Helical" evidence="5">
    <location>
        <begin position="397"/>
        <end position="418"/>
    </location>
</feature>
<keyword evidence="8" id="KW-1185">Reference proteome</keyword>
<dbReference type="GO" id="GO:0015179">
    <property type="term" value="F:L-amino acid transmembrane transporter activity"/>
    <property type="evidence" value="ECO:0007669"/>
    <property type="project" value="TreeGrafter"/>
</dbReference>
<keyword evidence="2 5" id="KW-0812">Transmembrane</keyword>
<evidence type="ECO:0000259" key="6">
    <source>
        <dbReference type="Pfam" id="PF01490"/>
    </source>
</evidence>
<dbReference type="Proteomes" id="UP000792457">
    <property type="component" value="Unassembled WGS sequence"/>
</dbReference>
<proteinExistence type="predicted"/>
<evidence type="ECO:0000256" key="4">
    <source>
        <dbReference type="ARBA" id="ARBA00023136"/>
    </source>
</evidence>
<sequence length="505" mass="56064">MPKKPGIFEDCSVYSECSMEGSKKPPPGGATTHTVFAIKLANEKDALEEYNPYEHRCPEKPTSNLETLFHLLKGSLGTGILAMHNAFMQAGYIIGFIGVLVIAAIYTHCMHILRCIVSNVSFLTIVFVISINLQVSCNLKKYFKFTQLEKYKNLNALDYVMHVLNWLQVLYQIGTLCVYIVFIAKNLQEVVSDHVETMGLRMYMVIIVVPLVVFLVCIRDLKTLAPFSTAGNVITFVGFAIVLYYMAVPVDGVDGGGDDWGLPPISERNAVGSIRNMPLFFGMVLFALDAIGVVMPLENNMKTPKGFGGYFGVLNQAMGFIGIFYAAIGFIGYIKYGDDCKGSITLNIPRADILAQSVKVMLSAAMCVTFALQAFVAIDILWNFYLKPRLINSRWKWACEVMVRTTIVVVCFLLAYAIPNLELFISLFGAFCLSCVGLIYPAIVQSFTFWYIPGSMFQDSPSTWEGRIGRRTLLLGKNALLLVFAVFGMVIGSYTSIRDIADEFS</sequence>
<name>A0A8K0KSB5_LADFU</name>
<dbReference type="InterPro" id="IPR013057">
    <property type="entry name" value="AA_transpt_TM"/>
</dbReference>
<feature type="transmembrane region" description="Helical" evidence="5">
    <location>
        <begin position="119"/>
        <end position="139"/>
    </location>
</feature>
<evidence type="ECO:0000256" key="5">
    <source>
        <dbReference type="SAM" id="Phobius"/>
    </source>
</evidence>
<keyword evidence="4 5" id="KW-0472">Membrane</keyword>
<evidence type="ECO:0000256" key="1">
    <source>
        <dbReference type="ARBA" id="ARBA00004141"/>
    </source>
</evidence>
<feature type="transmembrane region" description="Helical" evidence="5">
    <location>
        <begin position="360"/>
        <end position="385"/>
    </location>
</feature>
<feature type="transmembrane region" description="Helical" evidence="5">
    <location>
        <begin position="159"/>
        <end position="182"/>
    </location>
</feature>
<keyword evidence="3 5" id="KW-1133">Transmembrane helix</keyword>
<gene>
    <name evidence="7" type="ORF">J437_LFUL013023</name>
</gene>
<evidence type="ECO:0000313" key="8">
    <source>
        <dbReference type="Proteomes" id="UP000792457"/>
    </source>
</evidence>
<dbReference type="OrthoDB" id="1684102at2759"/>
<feature type="domain" description="Amino acid transporter transmembrane" evidence="6">
    <location>
        <begin position="61"/>
        <end position="445"/>
    </location>
</feature>
<feature type="transmembrane region" description="Helical" evidence="5">
    <location>
        <begin position="90"/>
        <end position="113"/>
    </location>
</feature>
<dbReference type="PANTHER" id="PTHR22950">
    <property type="entry name" value="AMINO ACID TRANSPORTER"/>
    <property type="match status" value="1"/>
</dbReference>
<dbReference type="AlphaFoldDB" id="A0A8K0KSB5"/>
<dbReference type="Pfam" id="PF01490">
    <property type="entry name" value="Aa_trans"/>
    <property type="match status" value="1"/>
</dbReference>
<evidence type="ECO:0000313" key="7">
    <source>
        <dbReference type="EMBL" id="KAG8237388.1"/>
    </source>
</evidence>